<accession>A0ABS9YVG2</accession>
<evidence type="ECO:0000313" key="1">
    <source>
        <dbReference type="EMBL" id="MCI4675215.1"/>
    </source>
</evidence>
<dbReference type="EMBL" id="JAIVFL010000001">
    <property type="protein sequence ID" value="MCI4675215.1"/>
    <property type="molecule type" value="Genomic_DNA"/>
</dbReference>
<dbReference type="Pfam" id="PF06078">
    <property type="entry name" value="DUF937"/>
    <property type="match status" value="1"/>
</dbReference>
<name>A0ABS9YVG2_9MYCO</name>
<comment type="caution">
    <text evidence="1">The sequence shown here is derived from an EMBL/GenBank/DDBJ whole genome shotgun (WGS) entry which is preliminary data.</text>
</comment>
<dbReference type="RefSeq" id="WP_243071560.1">
    <property type="nucleotide sequence ID" value="NZ_JAIVFL010000001.1"/>
</dbReference>
<dbReference type="Proteomes" id="UP001139068">
    <property type="component" value="Unassembled WGS sequence"/>
</dbReference>
<protein>
    <submittedName>
        <fullName evidence="1">DUF937 domain-containing protein</fullName>
    </submittedName>
</protein>
<sequence length="202" mass="19579">MAGPEDLYNQIPVADIANKLGADQGEVNQAIQTLVPTLLGSIQHNVVSDDIDSSGLESAIHAEGSSGLVDGGVNVDDVDPAQGEQFVARIFSGNDTNQVASALAGGGAGNTDLIKRLLPILAPIVLAYIGKQFAGKSAGGESTEAADSGGGGLGDLLGGILGGATGGGAGNNPLGSILGSVLGGKQGGAIGDVLGGLLGGKR</sequence>
<gene>
    <name evidence="1" type="ORF">K9U37_10095</name>
</gene>
<organism evidence="1 2">
    <name type="scientific">Candidatus Mycolicibacterium alkanivorans</name>
    <dbReference type="NCBI Taxonomy" id="2954114"/>
    <lineage>
        <taxon>Bacteria</taxon>
        <taxon>Bacillati</taxon>
        <taxon>Actinomycetota</taxon>
        <taxon>Actinomycetes</taxon>
        <taxon>Mycobacteriales</taxon>
        <taxon>Mycobacteriaceae</taxon>
        <taxon>Mycolicibacterium</taxon>
    </lineage>
</organism>
<keyword evidence="2" id="KW-1185">Reference proteome</keyword>
<proteinExistence type="predicted"/>
<dbReference type="InterPro" id="IPR009282">
    <property type="entry name" value="DUF937"/>
</dbReference>
<reference evidence="1" key="1">
    <citation type="journal article" date="2022" name="ISME J.">
        <title>Identification of active gaseous-alkane degraders at natural gas seeps.</title>
        <authorList>
            <person name="Farhan Ul Haque M."/>
            <person name="Hernandez M."/>
            <person name="Crombie A.T."/>
            <person name="Murrell J.C."/>
        </authorList>
    </citation>
    <scope>NUCLEOTIDE SEQUENCE</scope>
    <source>
        <strain evidence="1">ANDR5</strain>
    </source>
</reference>
<evidence type="ECO:0000313" key="2">
    <source>
        <dbReference type="Proteomes" id="UP001139068"/>
    </source>
</evidence>